<protein>
    <recommendedName>
        <fullName evidence="5">2-dehydro-3-deoxy-phosphogluconate aldolase</fullName>
        <ecNumber evidence="5">4.1.2.14</ecNumber>
    </recommendedName>
</protein>
<sequence length="211" mass="21211">MTDAIQKLDAAARKAPVVPVLVVDSAASAAPLAMALAEAGVMIAEVTLRTADGLKVIEAMRKAAPGLIVGAGTVLTGRDVEAALNAGAEFLVSPGMSPGLRAALGGREHLMIPGVATASEAMARSEEGFQRLKLFPAAIAGGVPALKALAGPLPHLKFMPTGGITEGEVSSYLAQPNVFAVGGSWIAGQADIAAGNWAKITATAQRLLTPA</sequence>
<dbReference type="Gene3D" id="3.20.20.70">
    <property type="entry name" value="Aldolase class I"/>
    <property type="match status" value="1"/>
</dbReference>
<dbReference type="NCBIfam" id="TIGR01182">
    <property type="entry name" value="eda"/>
    <property type="match status" value="1"/>
</dbReference>
<proteinExistence type="inferred from homology"/>
<keyword evidence="8" id="KW-0119">Carbohydrate metabolism</keyword>
<dbReference type="PROSITE" id="PS00159">
    <property type="entry name" value="ALDOLASE_KDPG_KHG_1"/>
    <property type="match status" value="1"/>
</dbReference>
<dbReference type="GO" id="GO:0008675">
    <property type="term" value="F:2-dehydro-3-deoxy-phosphogluconate aldolase activity"/>
    <property type="evidence" value="ECO:0007669"/>
    <property type="project" value="UniProtKB-EC"/>
</dbReference>
<dbReference type="Proteomes" id="UP000027100">
    <property type="component" value="Unassembled WGS sequence"/>
</dbReference>
<name>A0A062VAU1_9PROT</name>
<dbReference type="OrthoDB" id="9805177at2"/>
<dbReference type="PANTHER" id="PTHR30246:SF1">
    <property type="entry name" value="2-DEHYDRO-3-DEOXY-6-PHOSPHOGALACTONATE ALDOLASE-RELATED"/>
    <property type="match status" value="1"/>
</dbReference>
<evidence type="ECO:0000256" key="5">
    <source>
        <dbReference type="ARBA" id="ARBA00013063"/>
    </source>
</evidence>
<comment type="similarity">
    <text evidence="3">Belongs to the KHG/KDPG aldolase family.</text>
</comment>
<keyword evidence="10" id="KW-1185">Reference proteome</keyword>
<comment type="caution">
    <text evidence="9">The sequence shown here is derived from an EMBL/GenBank/DDBJ whole genome shotgun (WGS) entry which is preliminary data.</text>
</comment>
<dbReference type="AlphaFoldDB" id="A0A062VAU1"/>
<dbReference type="InterPro" id="IPR000887">
    <property type="entry name" value="Aldlse_KDPG_KHG"/>
</dbReference>
<dbReference type="STRING" id="1280954.HPO_15813"/>
<dbReference type="InterPro" id="IPR031337">
    <property type="entry name" value="KDPG/KHG_AS_1"/>
</dbReference>
<evidence type="ECO:0000256" key="3">
    <source>
        <dbReference type="ARBA" id="ARBA00006906"/>
    </source>
</evidence>
<reference evidence="9 10" key="1">
    <citation type="journal article" date="2014" name="Antonie Van Leeuwenhoek">
        <title>Hyphomonas beringensis sp. nov. and Hyphomonas chukchiensis sp. nov., isolated from surface seawater of the Bering Sea and Chukchi Sea.</title>
        <authorList>
            <person name="Li C."/>
            <person name="Lai Q."/>
            <person name="Li G."/>
            <person name="Dong C."/>
            <person name="Wang J."/>
            <person name="Liao Y."/>
            <person name="Shao Z."/>
        </authorList>
    </citation>
    <scope>NUCLEOTIDE SEQUENCE [LARGE SCALE GENOMIC DNA]</scope>
    <source>
        <strain evidence="9 10">PS728</strain>
    </source>
</reference>
<dbReference type="CDD" id="cd00452">
    <property type="entry name" value="KDPG_aldolase"/>
    <property type="match status" value="1"/>
</dbReference>
<keyword evidence="7" id="KW-0704">Schiff base</keyword>
<comment type="subunit">
    <text evidence="4">Homotrimer.</text>
</comment>
<dbReference type="EMBL" id="ARYM01000022">
    <property type="protein sequence ID" value="KCZ97298.1"/>
    <property type="molecule type" value="Genomic_DNA"/>
</dbReference>
<dbReference type="eggNOG" id="COG0800">
    <property type="taxonomic scope" value="Bacteria"/>
</dbReference>
<comment type="pathway">
    <text evidence="2">Carbohydrate acid metabolism; 2-dehydro-3-deoxy-D-gluconate degradation; D-glyceraldehyde 3-phosphate and pyruvate from 2-dehydro-3-deoxy-D-gluconate: step 2/2.</text>
</comment>
<evidence type="ECO:0000313" key="10">
    <source>
        <dbReference type="Proteomes" id="UP000027100"/>
    </source>
</evidence>
<accession>A0A062VAU1</accession>
<evidence type="ECO:0000256" key="6">
    <source>
        <dbReference type="ARBA" id="ARBA00023239"/>
    </source>
</evidence>
<evidence type="ECO:0000256" key="8">
    <source>
        <dbReference type="ARBA" id="ARBA00023277"/>
    </source>
</evidence>
<dbReference type="EC" id="4.1.2.14" evidence="5"/>
<dbReference type="InterPro" id="IPR013785">
    <property type="entry name" value="Aldolase_TIM"/>
</dbReference>
<evidence type="ECO:0000313" key="9">
    <source>
        <dbReference type="EMBL" id="KCZ97298.1"/>
    </source>
</evidence>
<dbReference type="SUPFAM" id="SSF51569">
    <property type="entry name" value="Aldolase"/>
    <property type="match status" value="1"/>
</dbReference>
<dbReference type="PATRIC" id="fig|1280954.3.peg.3195"/>
<evidence type="ECO:0000256" key="7">
    <source>
        <dbReference type="ARBA" id="ARBA00023270"/>
    </source>
</evidence>
<evidence type="ECO:0000256" key="2">
    <source>
        <dbReference type="ARBA" id="ARBA00004736"/>
    </source>
</evidence>
<dbReference type="PROSITE" id="PS00160">
    <property type="entry name" value="ALDOLASE_KDPG_KHG_2"/>
    <property type="match status" value="1"/>
</dbReference>
<keyword evidence="6" id="KW-0456">Lyase</keyword>
<organism evidence="9 10">
    <name type="scientific">Hyphomonas polymorpha PS728</name>
    <dbReference type="NCBI Taxonomy" id="1280954"/>
    <lineage>
        <taxon>Bacteria</taxon>
        <taxon>Pseudomonadati</taxon>
        <taxon>Pseudomonadota</taxon>
        <taxon>Alphaproteobacteria</taxon>
        <taxon>Hyphomonadales</taxon>
        <taxon>Hyphomonadaceae</taxon>
        <taxon>Hyphomonas</taxon>
    </lineage>
</organism>
<gene>
    <name evidence="9" type="ORF">HPO_15813</name>
</gene>
<dbReference type="RefSeq" id="WP_035600881.1">
    <property type="nucleotide sequence ID" value="NZ_ARYM01000022.1"/>
</dbReference>
<dbReference type="PANTHER" id="PTHR30246">
    <property type="entry name" value="2-KETO-3-DEOXY-6-PHOSPHOGLUCONATE ALDOLASE"/>
    <property type="match status" value="1"/>
</dbReference>
<dbReference type="InterPro" id="IPR031338">
    <property type="entry name" value="KDPG/KHG_AS_2"/>
</dbReference>
<dbReference type="Pfam" id="PF01081">
    <property type="entry name" value="Aldolase"/>
    <property type="match status" value="1"/>
</dbReference>
<evidence type="ECO:0000256" key="1">
    <source>
        <dbReference type="ARBA" id="ARBA00000654"/>
    </source>
</evidence>
<comment type="catalytic activity">
    <reaction evidence="1">
        <text>2-dehydro-3-deoxy-6-phospho-D-gluconate = D-glyceraldehyde 3-phosphate + pyruvate</text>
        <dbReference type="Rhea" id="RHEA:17089"/>
        <dbReference type="ChEBI" id="CHEBI:15361"/>
        <dbReference type="ChEBI" id="CHEBI:57569"/>
        <dbReference type="ChEBI" id="CHEBI:59776"/>
        <dbReference type="EC" id="4.1.2.14"/>
    </reaction>
</comment>
<evidence type="ECO:0000256" key="4">
    <source>
        <dbReference type="ARBA" id="ARBA00011233"/>
    </source>
</evidence>